<evidence type="ECO:0000313" key="3">
    <source>
        <dbReference type="Proteomes" id="UP000678499"/>
    </source>
</evidence>
<sequence length="256" mass="29896">MDVNTLGFVNPRYSSDTFADDVTTSRSSKLNRSMKTIFDHCLPWRRKRDKDDMNEGRHGWYNTSYEYPRSRIPEPYHSTEETARMMVHLNHAHIHAMRELNWKYHESKAFRSSMSNPAMNWQLKPKRPSVQNTPLKLTRDQDEPMKRTSSLDSTFVNSGQYHQFHTLKIASCDVWSTSTFKRCSPPALTKRNTEFNRNVPPSRKGVIEGRGEGSSTSELPWYSNWNPKDTLRVLWSAPKFKESSEDGARDQKSKLF</sequence>
<protein>
    <submittedName>
        <fullName evidence="2">Uncharacterized protein</fullName>
    </submittedName>
</protein>
<name>A0A7R9GFA8_9CRUS</name>
<evidence type="ECO:0000313" key="2">
    <source>
        <dbReference type="EMBL" id="CAD7278488.1"/>
    </source>
</evidence>
<feature type="region of interest" description="Disordered" evidence="1">
    <location>
        <begin position="196"/>
        <end position="225"/>
    </location>
</feature>
<feature type="compositionally biased region" description="Polar residues" evidence="1">
    <location>
        <begin position="213"/>
        <end position="225"/>
    </location>
</feature>
<proteinExistence type="predicted"/>
<reference evidence="2" key="1">
    <citation type="submission" date="2020-11" db="EMBL/GenBank/DDBJ databases">
        <authorList>
            <person name="Tran Van P."/>
        </authorList>
    </citation>
    <scope>NUCLEOTIDE SEQUENCE</scope>
</reference>
<dbReference type="EMBL" id="OA883284">
    <property type="protein sequence ID" value="CAD7278488.1"/>
    <property type="molecule type" value="Genomic_DNA"/>
</dbReference>
<dbReference type="AlphaFoldDB" id="A0A7R9GFA8"/>
<evidence type="ECO:0000256" key="1">
    <source>
        <dbReference type="SAM" id="MobiDB-lite"/>
    </source>
</evidence>
<gene>
    <name evidence="2" type="ORF">NMOB1V02_LOCUS6188</name>
</gene>
<organism evidence="2">
    <name type="scientific">Notodromas monacha</name>
    <dbReference type="NCBI Taxonomy" id="399045"/>
    <lineage>
        <taxon>Eukaryota</taxon>
        <taxon>Metazoa</taxon>
        <taxon>Ecdysozoa</taxon>
        <taxon>Arthropoda</taxon>
        <taxon>Crustacea</taxon>
        <taxon>Oligostraca</taxon>
        <taxon>Ostracoda</taxon>
        <taxon>Podocopa</taxon>
        <taxon>Podocopida</taxon>
        <taxon>Cypridocopina</taxon>
        <taxon>Cypridoidea</taxon>
        <taxon>Cyprididae</taxon>
        <taxon>Notodromas</taxon>
    </lineage>
</organism>
<dbReference type="EMBL" id="CAJPEX010001247">
    <property type="protein sequence ID" value="CAG0918640.1"/>
    <property type="molecule type" value="Genomic_DNA"/>
</dbReference>
<accession>A0A7R9GFA8</accession>
<keyword evidence="3" id="KW-1185">Reference proteome</keyword>
<dbReference type="Proteomes" id="UP000678499">
    <property type="component" value="Unassembled WGS sequence"/>
</dbReference>